<dbReference type="Proteomes" id="UP000266723">
    <property type="component" value="Unassembled WGS sequence"/>
</dbReference>
<reference evidence="2 3" key="1">
    <citation type="journal article" date="2020" name="BMC Genomics">
        <title>Intraspecific diversification of the crop wild relative Brassica cretica Lam. using demographic model selection.</title>
        <authorList>
            <person name="Kioukis A."/>
            <person name="Michalopoulou V.A."/>
            <person name="Briers L."/>
            <person name="Pirintsos S."/>
            <person name="Studholme D.J."/>
            <person name="Pavlidis P."/>
            <person name="Sarris P.F."/>
        </authorList>
    </citation>
    <scope>NUCLEOTIDE SEQUENCE [LARGE SCALE GENOMIC DNA]</scope>
    <source>
        <strain evidence="3">cv. PFS-1207/04</strain>
    </source>
</reference>
<gene>
    <name evidence="2" type="ORF">DY000_02045519</name>
</gene>
<proteinExistence type="predicted"/>
<evidence type="ECO:0000313" key="3">
    <source>
        <dbReference type="Proteomes" id="UP000266723"/>
    </source>
</evidence>
<sequence>MSVANGLKLRRVANGSKQLSDLSGGWRSSPPPKGSLSSSSSFSFMCVWVAEIRSFSVPFSSESGDGLEVCTFVMDEVVIVNYVTGEASPMQTTMMGFVLCWCLWLSITGVEDFLYWSWWQSLEHGSCLLKLWEVGRWTSMASNLIKMEANDSYRDDFNFGYDSKRKSSQISMMVFGLMKEAASNQGMAVLCFYAQQVLGWEQSL</sequence>
<name>A0ABQ7EY25_BRACR</name>
<evidence type="ECO:0000256" key="1">
    <source>
        <dbReference type="SAM" id="MobiDB-lite"/>
    </source>
</evidence>
<organism evidence="2 3">
    <name type="scientific">Brassica cretica</name>
    <name type="common">Mustard</name>
    <dbReference type="NCBI Taxonomy" id="69181"/>
    <lineage>
        <taxon>Eukaryota</taxon>
        <taxon>Viridiplantae</taxon>
        <taxon>Streptophyta</taxon>
        <taxon>Embryophyta</taxon>
        <taxon>Tracheophyta</taxon>
        <taxon>Spermatophyta</taxon>
        <taxon>Magnoliopsida</taxon>
        <taxon>eudicotyledons</taxon>
        <taxon>Gunneridae</taxon>
        <taxon>Pentapetalae</taxon>
        <taxon>rosids</taxon>
        <taxon>malvids</taxon>
        <taxon>Brassicales</taxon>
        <taxon>Brassicaceae</taxon>
        <taxon>Brassiceae</taxon>
        <taxon>Brassica</taxon>
    </lineage>
</organism>
<protein>
    <submittedName>
        <fullName evidence="2">Uncharacterized protein</fullName>
    </submittedName>
</protein>
<dbReference type="EMBL" id="QGKV02000297">
    <property type="protein sequence ID" value="KAF3608571.1"/>
    <property type="molecule type" value="Genomic_DNA"/>
</dbReference>
<evidence type="ECO:0000313" key="2">
    <source>
        <dbReference type="EMBL" id="KAF3608571.1"/>
    </source>
</evidence>
<keyword evidence="3" id="KW-1185">Reference proteome</keyword>
<comment type="caution">
    <text evidence="2">The sequence shown here is derived from an EMBL/GenBank/DDBJ whole genome shotgun (WGS) entry which is preliminary data.</text>
</comment>
<feature type="region of interest" description="Disordered" evidence="1">
    <location>
        <begin position="18"/>
        <end position="38"/>
    </location>
</feature>
<accession>A0ABQ7EY25</accession>